<dbReference type="InterPro" id="IPR004556">
    <property type="entry name" value="HemK-like"/>
</dbReference>
<dbReference type="InterPro" id="IPR002052">
    <property type="entry name" value="DNA_methylase_N6_adenine_CS"/>
</dbReference>
<dbReference type="InterPro" id="IPR019874">
    <property type="entry name" value="RF_methyltr_PrmC"/>
</dbReference>
<reference evidence="8" key="1">
    <citation type="submission" date="2021-04" db="EMBL/GenBank/DDBJ databases">
        <authorList>
            <person name="Hornung B."/>
        </authorList>
    </citation>
    <scope>NUCLEOTIDE SEQUENCE</scope>
    <source>
        <strain evidence="8">G5G6</strain>
    </source>
</reference>
<feature type="binding site" evidence="5">
    <location>
        <position position="179"/>
    </location>
    <ligand>
        <name>S-adenosyl-L-methionine</name>
        <dbReference type="ChEBI" id="CHEBI:59789"/>
    </ligand>
</feature>
<feature type="binding site" evidence="5">
    <location>
        <position position="137"/>
    </location>
    <ligand>
        <name>S-adenosyl-L-methionine</name>
        <dbReference type="ChEBI" id="CHEBI:59789"/>
    </ligand>
</feature>
<evidence type="ECO:0000313" key="9">
    <source>
        <dbReference type="Proteomes" id="UP000742786"/>
    </source>
</evidence>
<dbReference type="NCBIfam" id="TIGR00536">
    <property type="entry name" value="hemK_fam"/>
    <property type="match status" value="1"/>
</dbReference>
<evidence type="ECO:0000256" key="2">
    <source>
        <dbReference type="ARBA" id="ARBA00022679"/>
    </source>
</evidence>
<evidence type="ECO:0000256" key="4">
    <source>
        <dbReference type="ARBA" id="ARBA00048391"/>
    </source>
</evidence>
<dbReference type="AlphaFoldDB" id="A0A916J441"/>
<dbReference type="Proteomes" id="UP000742786">
    <property type="component" value="Unassembled WGS sequence"/>
</dbReference>
<feature type="domain" description="Methyltransferase small" evidence="6">
    <location>
        <begin position="101"/>
        <end position="186"/>
    </location>
</feature>
<dbReference type="PANTHER" id="PTHR18895">
    <property type="entry name" value="HEMK METHYLTRANSFERASE"/>
    <property type="match status" value="1"/>
</dbReference>
<evidence type="ECO:0000256" key="3">
    <source>
        <dbReference type="ARBA" id="ARBA00022691"/>
    </source>
</evidence>
<dbReference type="CDD" id="cd02440">
    <property type="entry name" value="AdoMet_MTases"/>
    <property type="match status" value="1"/>
</dbReference>
<dbReference type="Gene3D" id="1.10.8.10">
    <property type="entry name" value="DNA helicase RuvA subunit, C-terminal domain"/>
    <property type="match status" value="1"/>
</dbReference>
<dbReference type="GO" id="GO:0102559">
    <property type="term" value="F:peptide chain release factor N(5)-glutamine methyltransferase activity"/>
    <property type="evidence" value="ECO:0007669"/>
    <property type="project" value="UniProtKB-EC"/>
</dbReference>
<evidence type="ECO:0000256" key="1">
    <source>
        <dbReference type="ARBA" id="ARBA00022603"/>
    </source>
</evidence>
<comment type="function">
    <text evidence="5">Methylates the class 1 translation termination release factors RF1/PrfA and RF2/PrfB on the glutamine residue of the universally conserved GGQ motif.</text>
</comment>
<dbReference type="InterPro" id="IPR050320">
    <property type="entry name" value="N5-glutamine_MTase"/>
</dbReference>
<dbReference type="PANTHER" id="PTHR18895:SF74">
    <property type="entry name" value="MTRF1L RELEASE FACTOR GLUTAMINE METHYLTRANSFERASE"/>
    <property type="match status" value="1"/>
</dbReference>
<keyword evidence="9" id="KW-1185">Reference proteome</keyword>
<dbReference type="NCBIfam" id="TIGR03534">
    <property type="entry name" value="RF_mod_PrmC"/>
    <property type="match status" value="1"/>
</dbReference>
<dbReference type="EMBL" id="CAJQUM010000001">
    <property type="protein sequence ID" value="CAG4883018.1"/>
    <property type="molecule type" value="Genomic_DNA"/>
</dbReference>
<dbReference type="GO" id="GO:0032259">
    <property type="term" value="P:methylation"/>
    <property type="evidence" value="ECO:0007669"/>
    <property type="project" value="UniProtKB-KW"/>
</dbReference>
<dbReference type="SUPFAM" id="SSF53335">
    <property type="entry name" value="S-adenosyl-L-methionine-dependent methyltransferases"/>
    <property type="match status" value="1"/>
</dbReference>
<gene>
    <name evidence="5 8" type="primary">prmC</name>
    <name evidence="8" type="ORF">GTOL_10900</name>
</gene>
<feature type="binding site" evidence="5">
    <location>
        <begin position="114"/>
        <end position="118"/>
    </location>
    <ligand>
        <name>S-adenosyl-L-methionine</name>
        <dbReference type="ChEBI" id="CHEBI:59789"/>
    </ligand>
</feature>
<keyword evidence="3 5" id="KW-0949">S-adenosyl-L-methionine</keyword>
<accession>A0A916J441</accession>
<dbReference type="PROSITE" id="PS00092">
    <property type="entry name" value="N6_MTASE"/>
    <property type="match status" value="1"/>
</dbReference>
<dbReference type="HAMAP" id="MF_02126">
    <property type="entry name" value="RF_methyltr_PrmC"/>
    <property type="match status" value="1"/>
</dbReference>
<proteinExistence type="inferred from homology"/>
<protein>
    <recommendedName>
        <fullName evidence="5">Release factor glutamine methyltransferase</fullName>
        <shortName evidence="5">RF MTase</shortName>
        <ecNumber evidence="5">2.1.1.297</ecNumber>
    </recommendedName>
    <alternativeName>
        <fullName evidence="5">N5-glutamine methyltransferase PrmC</fullName>
    </alternativeName>
    <alternativeName>
        <fullName evidence="5">Protein-(glutamine-N5) MTase PrmC</fullName>
    </alternativeName>
    <alternativeName>
        <fullName evidence="5">Protein-glutamine N-methyltransferase PrmC</fullName>
    </alternativeName>
</protein>
<evidence type="ECO:0000256" key="5">
    <source>
        <dbReference type="HAMAP-Rule" id="MF_02126"/>
    </source>
</evidence>
<dbReference type="InterPro" id="IPR029063">
    <property type="entry name" value="SAM-dependent_MTases_sf"/>
</dbReference>
<dbReference type="Gene3D" id="3.40.50.150">
    <property type="entry name" value="Vaccinia Virus protein VP39"/>
    <property type="match status" value="1"/>
</dbReference>
<comment type="similarity">
    <text evidence="5">Belongs to the protein N5-glutamine methyltransferase family. PrmC subfamily.</text>
</comment>
<comment type="catalytic activity">
    <reaction evidence="4 5">
        <text>L-glutaminyl-[peptide chain release factor] + S-adenosyl-L-methionine = N(5)-methyl-L-glutaminyl-[peptide chain release factor] + S-adenosyl-L-homocysteine + H(+)</text>
        <dbReference type="Rhea" id="RHEA:42896"/>
        <dbReference type="Rhea" id="RHEA-COMP:10271"/>
        <dbReference type="Rhea" id="RHEA-COMP:10272"/>
        <dbReference type="ChEBI" id="CHEBI:15378"/>
        <dbReference type="ChEBI" id="CHEBI:30011"/>
        <dbReference type="ChEBI" id="CHEBI:57856"/>
        <dbReference type="ChEBI" id="CHEBI:59789"/>
        <dbReference type="ChEBI" id="CHEBI:61891"/>
        <dbReference type="EC" id="2.1.1.297"/>
    </reaction>
</comment>
<keyword evidence="1 5" id="KW-0489">Methyltransferase</keyword>
<feature type="domain" description="Release factor glutamine methyltransferase N-terminal" evidence="7">
    <location>
        <begin position="7"/>
        <end position="67"/>
    </location>
</feature>
<dbReference type="InterPro" id="IPR040758">
    <property type="entry name" value="PrmC_N"/>
</dbReference>
<dbReference type="EC" id="2.1.1.297" evidence="5"/>
<dbReference type="RefSeq" id="WP_220635028.1">
    <property type="nucleotide sequence ID" value="NZ_CAJQUM010000001.1"/>
</dbReference>
<feature type="binding site" evidence="5">
    <location>
        <begin position="179"/>
        <end position="182"/>
    </location>
    <ligand>
        <name>substrate</name>
    </ligand>
</feature>
<organism evidence="8 9">
    <name type="scientific">Georgfuchsia toluolica</name>
    <dbReference type="NCBI Taxonomy" id="424218"/>
    <lineage>
        <taxon>Bacteria</taxon>
        <taxon>Pseudomonadati</taxon>
        <taxon>Pseudomonadota</taxon>
        <taxon>Betaproteobacteria</taxon>
        <taxon>Nitrosomonadales</taxon>
        <taxon>Sterolibacteriaceae</taxon>
        <taxon>Georgfuchsia</taxon>
    </lineage>
</organism>
<evidence type="ECO:0000259" key="7">
    <source>
        <dbReference type="Pfam" id="PF17827"/>
    </source>
</evidence>
<name>A0A916J441_9PROT</name>
<dbReference type="Pfam" id="PF05175">
    <property type="entry name" value="MTS"/>
    <property type="match status" value="1"/>
</dbReference>
<dbReference type="InterPro" id="IPR007848">
    <property type="entry name" value="Small_mtfrase_dom"/>
</dbReference>
<feature type="binding site" evidence="5">
    <location>
        <position position="164"/>
    </location>
    <ligand>
        <name>S-adenosyl-L-methionine</name>
        <dbReference type="ChEBI" id="CHEBI:59789"/>
    </ligand>
</feature>
<dbReference type="FunFam" id="3.40.50.150:FF:000053">
    <property type="entry name" value="Release factor glutamine methyltransferase"/>
    <property type="match status" value="1"/>
</dbReference>
<dbReference type="Pfam" id="PF17827">
    <property type="entry name" value="PrmC_N"/>
    <property type="match status" value="1"/>
</dbReference>
<evidence type="ECO:0000259" key="6">
    <source>
        <dbReference type="Pfam" id="PF05175"/>
    </source>
</evidence>
<keyword evidence="2 5" id="KW-0808">Transferase</keyword>
<sequence length="272" mass="29249">MSTIGAALAAARQKIGVTEARLLLCYLLGCSAAHIEAHREDELDSAVAENFRACVERRWQGVPIAYLMQTREFYGRPFAVTPAVLIPRPETELIVDTVLGKFERYAKPRVLDLGTGSGCLAITLALELPQAEVTAVDISRDALSIAAGNARQFGATVRLLESDWFSSIANEQFDLIVSNPPYIAAGDPHLTQGDLRFEPSQALASGADGLDAIRHIAETAPAHLSAGGWLLFEHGYDQAERVRALLAATGYGSIEQRRDLAGIVRVSGGRAP</sequence>
<evidence type="ECO:0000313" key="8">
    <source>
        <dbReference type="EMBL" id="CAG4883018.1"/>
    </source>
</evidence>
<comment type="caution">
    <text evidence="8">The sequence shown here is derived from an EMBL/GenBank/DDBJ whole genome shotgun (WGS) entry which is preliminary data.</text>
</comment>
<dbReference type="GO" id="GO:0003676">
    <property type="term" value="F:nucleic acid binding"/>
    <property type="evidence" value="ECO:0007669"/>
    <property type="project" value="InterPro"/>
</dbReference>